<evidence type="ECO:0000313" key="22">
    <source>
        <dbReference type="Proteomes" id="UP000275385"/>
    </source>
</evidence>
<feature type="transmembrane region" description="Helical" evidence="19">
    <location>
        <begin position="346"/>
        <end position="365"/>
    </location>
</feature>
<dbReference type="NCBIfam" id="TIGR01524">
    <property type="entry name" value="ATPase-IIIB_Mg"/>
    <property type="match status" value="1"/>
</dbReference>
<dbReference type="Proteomes" id="UP000275385">
    <property type="component" value="Unassembled WGS sequence"/>
</dbReference>
<dbReference type="InterPro" id="IPR036412">
    <property type="entry name" value="HAD-like_sf"/>
</dbReference>
<dbReference type="InterPro" id="IPR004014">
    <property type="entry name" value="ATPase_P-typ_cation-transptr_N"/>
</dbReference>
<dbReference type="STRING" id="177199.A0A420Y0E2"/>
<comment type="function">
    <text evidence="1">Mediates magnesium influx to the cytosol.</text>
</comment>
<dbReference type="SUPFAM" id="SSF81653">
    <property type="entry name" value="Calcium ATPase, transduction domain A"/>
    <property type="match status" value="1"/>
</dbReference>
<keyword evidence="13" id="KW-1278">Translocase</keyword>
<dbReference type="PROSITE" id="PS00154">
    <property type="entry name" value="ATPASE_E1_E2"/>
    <property type="match status" value="1"/>
</dbReference>
<evidence type="ECO:0000256" key="3">
    <source>
        <dbReference type="ARBA" id="ARBA00008746"/>
    </source>
</evidence>
<keyword evidence="15 19" id="KW-0472">Membrane</keyword>
<organism evidence="21 22">
    <name type="scientific">Coniochaeta pulveracea</name>
    <dbReference type="NCBI Taxonomy" id="177199"/>
    <lineage>
        <taxon>Eukaryota</taxon>
        <taxon>Fungi</taxon>
        <taxon>Dikarya</taxon>
        <taxon>Ascomycota</taxon>
        <taxon>Pezizomycotina</taxon>
        <taxon>Sordariomycetes</taxon>
        <taxon>Sordariomycetidae</taxon>
        <taxon>Coniochaetales</taxon>
        <taxon>Coniochaetaceae</taxon>
        <taxon>Coniochaeta</taxon>
    </lineage>
</organism>
<dbReference type="InterPro" id="IPR006415">
    <property type="entry name" value="P-type_ATPase_IIIB"/>
</dbReference>
<feature type="transmembrane region" description="Helical" evidence="19">
    <location>
        <begin position="644"/>
        <end position="666"/>
    </location>
</feature>
<evidence type="ECO:0000256" key="9">
    <source>
        <dbReference type="ARBA" id="ARBA00022692"/>
    </source>
</evidence>
<dbReference type="Pfam" id="PF00689">
    <property type="entry name" value="Cation_ATPase_C"/>
    <property type="match status" value="1"/>
</dbReference>
<feature type="transmembrane region" description="Helical" evidence="19">
    <location>
        <begin position="672"/>
        <end position="691"/>
    </location>
</feature>
<protein>
    <recommendedName>
        <fullName evidence="5">Magnesium-transporting ATPase, P-type 1</fullName>
        <ecNumber evidence="4">7.2.2.14</ecNumber>
    </recommendedName>
    <alternativeName>
        <fullName evidence="16">Mg(2+) transport ATPase, P-type 1</fullName>
    </alternativeName>
</protein>
<feature type="transmembrane region" description="Helical" evidence="19">
    <location>
        <begin position="303"/>
        <end position="326"/>
    </location>
</feature>
<feature type="compositionally biased region" description="Polar residues" evidence="18">
    <location>
        <begin position="535"/>
        <end position="551"/>
    </location>
</feature>
<evidence type="ECO:0000256" key="10">
    <source>
        <dbReference type="ARBA" id="ARBA00022741"/>
    </source>
</evidence>
<dbReference type="NCBIfam" id="TIGR01494">
    <property type="entry name" value="ATPase_P-type"/>
    <property type="match status" value="2"/>
</dbReference>
<evidence type="ECO:0000256" key="2">
    <source>
        <dbReference type="ARBA" id="ARBA00004429"/>
    </source>
</evidence>
<dbReference type="Gene3D" id="3.40.50.1000">
    <property type="entry name" value="HAD superfamily/HAD-like"/>
    <property type="match status" value="1"/>
</dbReference>
<dbReference type="InterPro" id="IPR018303">
    <property type="entry name" value="ATPase_P-typ_P_site"/>
</dbReference>
<feature type="transmembrane region" description="Helical" evidence="19">
    <location>
        <begin position="87"/>
        <end position="108"/>
    </location>
</feature>
<dbReference type="Pfam" id="PF13246">
    <property type="entry name" value="Cation_ATPase"/>
    <property type="match status" value="1"/>
</dbReference>
<evidence type="ECO:0000256" key="12">
    <source>
        <dbReference type="ARBA" id="ARBA00022842"/>
    </source>
</evidence>
<keyword evidence="22" id="KW-1185">Reference proteome</keyword>
<dbReference type="Pfam" id="PF00690">
    <property type="entry name" value="Cation_ATPase_N"/>
    <property type="match status" value="1"/>
</dbReference>
<evidence type="ECO:0000259" key="20">
    <source>
        <dbReference type="SMART" id="SM00831"/>
    </source>
</evidence>
<feature type="transmembrane region" description="Helical" evidence="19">
    <location>
        <begin position="1416"/>
        <end position="1440"/>
    </location>
</feature>
<evidence type="ECO:0000256" key="18">
    <source>
        <dbReference type="SAM" id="MobiDB-lite"/>
    </source>
</evidence>
<dbReference type="InterPro" id="IPR023298">
    <property type="entry name" value="ATPase_P-typ_TM_dom_sf"/>
</dbReference>
<evidence type="ECO:0000256" key="15">
    <source>
        <dbReference type="ARBA" id="ARBA00023136"/>
    </source>
</evidence>
<sequence length="1482" mass="164906">MPLIDARDMIDWTPGANASDIMIGEYHFNKTTLDYWNYTLYSNGTLSNGSWCLLTFEPWTPTSVLSNGTFFNMTSCYSPINEIGSRAGTGLGFAVCFGLLLVWVLINLHKHGKLYLPAEKRFFPIGRRWQWYWAIFVCATALISLITNVDVDRYYLPELPLVLNVFFWYLMEWGTMAIVWEAVRHWGSWMERQFIDPDPFILPQDDRRGMFEFWLPLFFYGWLWLNFFMIVPRNWGAIEHQRYPEQVMAVAGKAATDTRFKVGAFFLFVCWLTICVSLWHSIKHYCPRNRGAINRLIGFWRYIPLRFYLLLPLALCMVAYQCLVAFDFTVSPLKLHPNVAAMYAGGYAPALLIIFIQCIWGYFSINEDRNLQKQRRERGAQINAELGIVRKPAWWRNQDTNERMRDRIARNVRELGGGQATAAAFAERRAANLANPLDDNDLDQPVELSTLGRSELNRTGMGPRMAIPVRKSNNDRRRTEQITNTAAQLLFPGTNIPVDRIAYLMEDGPPPSSQPPPPYADRGRTAADGGPGSPLTRNPSTTTTNSINAPPQQILSEETAMRLSADRALLATMENHEWHDYAYHIPTTPERYLRILSSFPADRVLAYFKTSLHGLDACEISRRQGLVGQKNVLSVRKPHAWWKVLLWSVPNPFNILLVLLAVIAVATPSPSWANFAILVVMVVLSCGIRFWQEYKGAKAVVRLQACNSSKVMVRRPGRGEEARFEKTDLGKETEPWKEEKMRVKDLVPGDVILLRPGHSVPADCLILQANRLLVSQSGLTGESEPVKKTAEASAGTVTDAIFDLKNIAFMGTGVISGTGLGLVLTTGDRVLMAGITQELDERKPATAFDAGLRRFSYLMIGFMAIMVPIVLIIRGTLSKDWGSATFYSLSVAVGLVPEMLPAILNTNLARGSRRLAKKGAIVKTLGAVQNLGSMTVLCCDKTGTLTKDKITLESAESFSGKKSLEVLKLAYTNALHQSGLRNDVDEAILRSKPNGLSDQGLLGKCIHEIPFDFERRRSSALFARETSDHATLICKGAVEEMISLCTQMRKGRRVVDLQESDRLRFLKQVHAYNDDGYRVLAVASRTLPKHHLNAKTEHDLERDMILEGILKFLDPPRDDAESAIAKLQELGVEVKILTGDSVRIALKLCRSLKIVSDDVESMGSLRAVTGPELAKLSPSDFHAAVSEASVLAKLTPTQKGAVVRALKEGGRSVGMLGDGINDCIALSVADVGMTVNNAVSVAKDCADIILTEKRLRTVVSAICIGRTTHGNTIKYIKMVASSNFGNVLSLLVASAWLPYQPMTPLQIVLQNLLYDLSQMATPWDAMDAEYLATPHSWDMRDTLRFVVCLGPTSSIIDITTFLISWFYFGVRTSNDTAGVAQVQAHWFLQGLLTQVLIVHVLRTAEVPFVKSSSRAAGPLAFATMAVAGIGFATPFIPPLGHALGMGFPAKEFIGFLAAELVGYCVLVQVVKMLYIRLTGRWL</sequence>
<keyword evidence="7" id="KW-0997">Cell inner membrane</keyword>
<comment type="subcellular location">
    <subcellularLocation>
        <location evidence="2">Cell inner membrane</location>
        <topology evidence="2">Multi-pass membrane protein</topology>
    </subcellularLocation>
</comment>
<keyword evidence="11" id="KW-0067">ATP-binding</keyword>
<feature type="transmembrane region" description="Helical" evidence="19">
    <location>
        <begin position="1345"/>
        <end position="1366"/>
    </location>
</feature>
<dbReference type="PANTHER" id="PTHR42861">
    <property type="entry name" value="CALCIUM-TRANSPORTING ATPASE"/>
    <property type="match status" value="1"/>
</dbReference>
<keyword evidence="9 19" id="KW-0812">Transmembrane</keyword>
<dbReference type="SFLD" id="SFLDF00027">
    <property type="entry name" value="p-type_atpase"/>
    <property type="match status" value="1"/>
</dbReference>
<dbReference type="Gene3D" id="1.20.1110.10">
    <property type="entry name" value="Calcium-transporting ATPase, transmembrane domain"/>
    <property type="match status" value="1"/>
</dbReference>
<evidence type="ECO:0000256" key="19">
    <source>
        <dbReference type="SAM" id="Phobius"/>
    </source>
</evidence>
<dbReference type="GO" id="GO:0016887">
    <property type="term" value="F:ATP hydrolysis activity"/>
    <property type="evidence" value="ECO:0007669"/>
    <property type="project" value="InterPro"/>
</dbReference>
<dbReference type="Pfam" id="PF00122">
    <property type="entry name" value="E1-E2_ATPase"/>
    <property type="match status" value="1"/>
</dbReference>
<dbReference type="GO" id="GO:0005886">
    <property type="term" value="C:plasma membrane"/>
    <property type="evidence" value="ECO:0007669"/>
    <property type="project" value="UniProtKB-SubCell"/>
</dbReference>
<proteinExistence type="inferred from homology"/>
<dbReference type="Pfam" id="PF10361">
    <property type="entry name" value="DUF2434"/>
    <property type="match status" value="1"/>
</dbReference>
<dbReference type="InterPro" id="IPR059000">
    <property type="entry name" value="ATPase_P-type_domA"/>
</dbReference>
<dbReference type="InterPro" id="IPR023299">
    <property type="entry name" value="ATPase_P-typ_cyto_dom_N"/>
</dbReference>
<dbReference type="PRINTS" id="PR01836">
    <property type="entry name" value="MGATPASE"/>
</dbReference>
<dbReference type="InterPro" id="IPR001757">
    <property type="entry name" value="P_typ_ATPase"/>
</dbReference>
<evidence type="ECO:0000256" key="17">
    <source>
        <dbReference type="ARBA" id="ARBA00047295"/>
    </source>
</evidence>
<evidence type="ECO:0000256" key="1">
    <source>
        <dbReference type="ARBA" id="ARBA00003954"/>
    </source>
</evidence>
<dbReference type="EC" id="7.2.2.14" evidence="4"/>
<evidence type="ECO:0000313" key="21">
    <source>
        <dbReference type="EMBL" id="RKU41219.1"/>
    </source>
</evidence>
<reference evidence="21 22" key="1">
    <citation type="submission" date="2018-08" db="EMBL/GenBank/DDBJ databases">
        <title>Draft genome of the lignicolous fungus Coniochaeta pulveracea.</title>
        <authorList>
            <person name="Borstlap C.J."/>
            <person name="De Witt R.N."/>
            <person name="Botha A."/>
            <person name="Volschenk H."/>
        </authorList>
    </citation>
    <scope>NUCLEOTIDE SEQUENCE [LARGE SCALE GENOMIC DNA]</scope>
    <source>
        <strain evidence="21 22">CAB683</strain>
    </source>
</reference>
<feature type="transmembrane region" description="Helical" evidence="19">
    <location>
        <begin position="1452"/>
        <end position="1474"/>
    </location>
</feature>
<dbReference type="OrthoDB" id="158672at2759"/>
<feature type="region of interest" description="Disordered" evidence="18">
    <location>
        <begin position="455"/>
        <end position="478"/>
    </location>
</feature>
<feature type="transmembrane region" description="Helical" evidence="19">
    <location>
        <begin position="129"/>
        <end position="149"/>
    </location>
</feature>
<feature type="transmembrane region" description="Helical" evidence="19">
    <location>
        <begin position="855"/>
        <end position="873"/>
    </location>
</feature>
<name>A0A420Y0E2_9PEZI</name>
<feature type="transmembrane region" description="Helical" evidence="19">
    <location>
        <begin position="213"/>
        <end position="231"/>
    </location>
</feature>
<dbReference type="InterPro" id="IPR018830">
    <property type="entry name" value="DUF2434"/>
</dbReference>
<evidence type="ECO:0000256" key="4">
    <source>
        <dbReference type="ARBA" id="ARBA00012786"/>
    </source>
</evidence>
<evidence type="ECO:0000256" key="16">
    <source>
        <dbReference type="ARBA" id="ARBA00029806"/>
    </source>
</evidence>
<gene>
    <name evidence="21" type="ORF">DL546_004360</name>
</gene>
<dbReference type="SUPFAM" id="SSF81665">
    <property type="entry name" value="Calcium ATPase, transmembrane domain M"/>
    <property type="match status" value="1"/>
</dbReference>
<comment type="caution">
    <text evidence="21">The sequence shown here is derived from an EMBL/GenBank/DDBJ whole genome shotgun (WGS) entry which is preliminary data.</text>
</comment>
<dbReference type="SFLD" id="SFLDS00003">
    <property type="entry name" value="Haloacid_Dehalogenase"/>
    <property type="match status" value="1"/>
</dbReference>
<evidence type="ECO:0000256" key="5">
    <source>
        <dbReference type="ARBA" id="ARBA00013555"/>
    </source>
</evidence>
<evidence type="ECO:0000256" key="13">
    <source>
        <dbReference type="ARBA" id="ARBA00022967"/>
    </source>
</evidence>
<feature type="transmembrane region" description="Helical" evidence="19">
    <location>
        <begin position="885"/>
        <end position="904"/>
    </location>
</feature>
<dbReference type="InterPro" id="IPR044492">
    <property type="entry name" value="P_typ_ATPase_HD_dom"/>
</dbReference>
<keyword evidence="10" id="KW-0547">Nucleotide-binding</keyword>
<dbReference type="InterPro" id="IPR008250">
    <property type="entry name" value="ATPase_P-typ_transduc_dom_A_sf"/>
</dbReference>
<dbReference type="InterPro" id="IPR023214">
    <property type="entry name" value="HAD_sf"/>
</dbReference>
<dbReference type="Gene3D" id="2.70.150.10">
    <property type="entry name" value="Calcium-transporting ATPase, cytoplasmic transduction domain A"/>
    <property type="match status" value="1"/>
</dbReference>
<dbReference type="SFLD" id="SFLDG00002">
    <property type="entry name" value="C1.7:_P-type_atpase_like"/>
    <property type="match status" value="1"/>
</dbReference>
<dbReference type="EMBL" id="QVQW01000080">
    <property type="protein sequence ID" value="RKU41219.1"/>
    <property type="molecule type" value="Genomic_DNA"/>
</dbReference>
<evidence type="ECO:0000256" key="7">
    <source>
        <dbReference type="ARBA" id="ARBA00022519"/>
    </source>
</evidence>
<evidence type="ECO:0000256" key="6">
    <source>
        <dbReference type="ARBA" id="ARBA00022475"/>
    </source>
</evidence>
<keyword evidence="8" id="KW-0597">Phosphoprotein</keyword>
<comment type="catalytic activity">
    <reaction evidence="17">
        <text>Mg(2+)(out) + ATP + H2O = Mg(2+)(in) + ADP + phosphate + H(+)</text>
        <dbReference type="Rhea" id="RHEA:10260"/>
        <dbReference type="ChEBI" id="CHEBI:15377"/>
        <dbReference type="ChEBI" id="CHEBI:15378"/>
        <dbReference type="ChEBI" id="CHEBI:18420"/>
        <dbReference type="ChEBI" id="CHEBI:30616"/>
        <dbReference type="ChEBI" id="CHEBI:43474"/>
        <dbReference type="ChEBI" id="CHEBI:456216"/>
        <dbReference type="EC" id="7.2.2.14"/>
    </reaction>
</comment>
<evidence type="ECO:0000256" key="8">
    <source>
        <dbReference type="ARBA" id="ARBA00022553"/>
    </source>
</evidence>
<keyword evidence="12" id="KW-0460">Magnesium</keyword>
<evidence type="ECO:0000256" key="11">
    <source>
        <dbReference type="ARBA" id="ARBA00022840"/>
    </source>
</evidence>
<feature type="domain" description="Cation-transporting P-type ATPase N-terminal" evidence="20">
    <location>
        <begin position="595"/>
        <end position="669"/>
    </location>
</feature>
<feature type="compositionally biased region" description="Pro residues" evidence="18">
    <location>
        <begin position="508"/>
        <end position="519"/>
    </location>
</feature>
<comment type="similarity">
    <text evidence="3">Belongs to the cation transport ATPase (P-type) (TC 3.A.3) family. Type IIIB subfamily.</text>
</comment>
<dbReference type="Gene3D" id="3.40.1110.10">
    <property type="entry name" value="Calcium-transporting ATPase, cytoplasmic domain N"/>
    <property type="match status" value="1"/>
</dbReference>
<dbReference type="SUPFAM" id="SSF56784">
    <property type="entry name" value="HAD-like"/>
    <property type="match status" value="1"/>
</dbReference>
<keyword evidence="14 19" id="KW-1133">Transmembrane helix</keyword>
<keyword evidence="6" id="KW-1003">Cell membrane</keyword>
<feature type="region of interest" description="Disordered" evidence="18">
    <location>
        <begin position="504"/>
        <end position="551"/>
    </location>
</feature>
<evidence type="ECO:0000256" key="14">
    <source>
        <dbReference type="ARBA" id="ARBA00022989"/>
    </source>
</evidence>
<feature type="transmembrane region" description="Helical" evidence="19">
    <location>
        <begin position="262"/>
        <end position="282"/>
    </location>
</feature>
<accession>A0A420Y0E2</accession>
<feature type="transmembrane region" description="Helical" evidence="19">
    <location>
        <begin position="1386"/>
        <end position="1404"/>
    </location>
</feature>
<dbReference type="InterPro" id="IPR006068">
    <property type="entry name" value="ATPase_P-typ_cation-transptr_C"/>
</dbReference>
<feature type="transmembrane region" description="Helical" evidence="19">
    <location>
        <begin position="161"/>
        <end position="183"/>
    </location>
</feature>
<dbReference type="GO" id="GO:0005524">
    <property type="term" value="F:ATP binding"/>
    <property type="evidence" value="ECO:0007669"/>
    <property type="project" value="UniProtKB-KW"/>
</dbReference>
<dbReference type="SMART" id="SM00831">
    <property type="entry name" value="Cation_ATPase_N"/>
    <property type="match status" value="1"/>
</dbReference>
<dbReference type="GO" id="GO:0015444">
    <property type="term" value="F:P-type magnesium transporter activity"/>
    <property type="evidence" value="ECO:0007669"/>
    <property type="project" value="UniProtKB-EC"/>
</dbReference>